<evidence type="ECO:0000256" key="6">
    <source>
        <dbReference type="ARBA" id="ARBA00023125"/>
    </source>
</evidence>
<dbReference type="SUPFAM" id="SSF52540">
    <property type="entry name" value="P-loop containing nucleoside triphosphate hydrolases"/>
    <property type="match status" value="1"/>
</dbReference>
<comment type="caution">
    <text evidence="9">Lacks conserved residue(s) required for the propagation of feature annotation.</text>
</comment>
<dbReference type="InterPro" id="IPR008823">
    <property type="entry name" value="RuvB_wg_C"/>
</dbReference>
<dbReference type="Proteomes" id="UP000546464">
    <property type="component" value="Unassembled WGS sequence"/>
</dbReference>
<keyword evidence="7 9" id="KW-0233">DNA recombination</keyword>
<keyword evidence="4 9" id="KW-0378">Hydrolase</keyword>
<feature type="binding site" evidence="9">
    <location>
        <position position="316"/>
    </location>
    <ligand>
        <name>DNA</name>
        <dbReference type="ChEBI" id="CHEBI:16991"/>
    </ligand>
</feature>
<evidence type="ECO:0000256" key="5">
    <source>
        <dbReference type="ARBA" id="ARBA00022840"/>
    </source>
</evidence>
<feature type="binding site" evidence="9">
    <location>
        <position position="187"/>
    </location>
    <ligand>
        <name>ATP</name>
        <dbReference type="ChEBI" id="CHEBI:30616"/>
    </ligand>
</feature>
<feature type="binding site" evidence="9">
    <location>
        <position position="177"/>
    </location>
    <ligand>
        <name>ATP</name>
        <dbReference type="ChEBI" id="CHEBI:30616"/>
    </ligand>
</feature>
<dbReference type="EMBL" id="JACHVB010000020">
    <property type="protein sequence ID" value="MBC2594156.1"/>
    <property type="molecule type" value="Genomic_DNA"/>
</dbReference>
<evidence type="ECO:0000313" key="11">
    <source>
        <dbReference type="EMBL" id="MBC2594156.1"/>
    </source>
</evidence>
<feature type="binding site" evidence="9">
    <location>
        <position position="68"/>
    </location>
    <ligand>
        <name>ATP</name>
        <dbReference type="ChEBI" id="CHEBI:30616"/>
    </ligand>
</feature>
<keyword evidence="3 9" id="KW-0227">DNA damage</keyword>
<dbReference type="SMART" id="SM00382">
    <property type="entry name" value="AAA"/>
    <property type="match status" value="1"/>
</dbReference>
<dbReference type="InterPro" id="IPR004605">
    <property type="entry name" value="DNA_helicase_Holl-junc_RuvB"/>
</dbReference>
<dbReference type="Gene3D" id="3.40.50.300">
    <property type="entry name" value="P-loop containing nucleotide triphosphate hydrolases"/>
    <property type="match status" value="1"/>
</dbReference>
<name>A0A842HET3_9BACT</name>
<sequence>MSDSNKGTDYLQHVLEAPETAQEKALRPLSFADFNGQGKTIERLEVMVGAARSRGEALNHILLHGPPGLGKTTLALILGSEMGAQVRQTSGPVVEKPGDLAGLLTGMDEGDILFIDEIHRIPKTVEEYLYSAMEDFRIDIMIDQGPNARSVRLNIPRFTLVGATTRTGLLTAPLRSRFTLQTRLSYYPIATMEKIVRRTCKLLGVEADADGIAEVARRARGTPRIANNLVNFVRDYAQQRSDGKITRPVAEAALELLEIDTHGLDEMDKRILRLMAENYKGGPVGLGTIAVAVGEEEHTLEEVHEPYLIQEGYLARTPQGRVLTPKAWQIIGLDHLRDKSSQQSLL</sequence>
<comment type="caution">
    <text evidence="11">The sequence shown here is derived from an EMBL/GenBank/DDBJ whole genome shotgun (WGS) entry which is preliminary data.</text>
</comment>
<dbReference type="Gene3D" id="1.10.8.60">
    <property type="match status" value="1"/>
</dbReference>
<keyword evidence="12" id="KW-1185">Reference proteome</keyword>
<dbReference type="PANTHER" id="PTHR42848:SF1">
    <property type="entry name" value="HOLLIDAY JUNCTION BRANCH MIGRATION COMPLEX SUBUNIT RUVB"/>
    <property type="match status" value="1"/>
</dbReference>
<feature type="binding site" evidence="9">
    <location>
        <position position="72"/>
    </location>
    <ligand>
        <name>ATP</name>
        <dbReference type="ChEBI" id="CHEBI:30616"/>
    </ligand>
</feature>
<comment type="function">
    <text evidence="9">The RuvA-RuvB-RuvC complex processes Holliday junction (HJ) DNA during genetic recombination and DNA repair, while the RuvA-RuvB complex plays an important role in the rescue of blocked DNA replication forks via replication fork reversal (RFR). RuvA specifically binds to HJ cruciform DNA, conferring on it an open structure. The RuvB hexamer acts as an ATP-dependent pump, pulling dsDNA into and through the RuvAB complex. RuvB forms 2 homohexamers on either side of HJ DNA bound by 1 or 2 RuvA tetramers; 4 subunits per hexamer contact DNA at a time. Coordinated motions by a converter formed by DNA-disengaged RuvB subunits stimulates ATP hydrolysis and nucleotide exchange. Immobilization of the converter enables RuvB to convert the ATP-contained energy into a lever motion, pulling 2 nucleotides of DNA out of the RuvA tetramer per ATP hydrolyzed, thus driving DNA branch migration. The RuvB motors rotate together with the DNA substrate, which together with the progressing nucleotide cycle form the mechanistic basis for DNA recombination by continuous HJ branch migration. Branch migration allows RuvC to scan DNA until it finds its consensus sequence, where it cleaves and resolves cruciform DNA.</text>
</comment>
<dbReference type="GO" id="GO:0006281">
    <property type="term" value="P:DNA repair"/>
    <property type="evidence" value="ECO:0007669"/>
    <property type="project" value="UniProtKB-UniRule"/>
</dbReference>
<comment type="subunit">
    <text evidence="9">Homohexamer. Forms an RuvA(8)-RuvB(12)-Holliday junction (HJ) complex. HJ DNA is sandwiched between 2 RuvA tetramers; dsDNA enters through RuvA and exits via RuvB. An RuvB hexamer assembles on each DNA strand where it exits the tetramer. Each RuvB hexamer is contacted by two RuvA subunits (via domain III) on 2 adjacent RuvB subunits; this complex drives branch migration. In the full resolvosome a probable DNA-RuvA(4)-RuvB(12)-RuvC(2) complex forms which resolves the HJ.</text>
</comment>
<dbReference type="Pfam" id="PF17864">
    <property type="entry name" value="AAA_lid_4"/>
    <property type="match status" value="1"/>
</dbReference>
<dbReference type="CDD" id="cd00009">
    <property type="entry name" value="AAA"/>
    <property type="match status" value="1"/>
</dbReference>
<evidence type="ECO:0000256" key="2">
    <source>
        <dbReference type="ARBA" id="ARBA00022741"/>
    </source>
</evidence>
<dbReference type="GO" id="GO:0009378">
    <property type="term" value="F:four-way junction helicase activity"/>
    <property type="evidence" value="ECO:0007669"/>
    <property type="project" value="InterPro"/>
</dbReference>
<dbReference type="InterPro" id="IPR036388">
    <property type="entry name" value="WH-like_DNA-bd_sf"/>
</dbReference>
<keyword evidence="2 9" id="KW-0547">Nucleotide-binding</keyword>
<dbReference type="NCBIfam" id="TIGR00635">
    <property type="entry name" value="ruvB"/>
    <property type="match status" value="1"/>
</dbReference>
<dbReference type="Gene3D" id="1.10.10.10">
    <property type="entry name" value="Winged helix-like DNA-binding domain superfamily/Winged helix DNA-binding domain"/>
    <property type="match status" value="1"/>
</dbReference>
<dbReference type="HAMAP" id="MF_00016">
    <property type="entry name" value="DNA_HJ_migration_RuvB"/>
    <property type="match status" value="1"/>
</dbReference>
<evidence type="ECO:0000313" key="12">
    <source>
        <dbReference type="Proteomes" id="UP000546464"/>
    </source>
</evidence>
<evidence type="ECO:0000256" key="8">
    <source>
        <dbReference type="ARBA" id="ARBA00023204"/>
    </source>
</evidence>
<accession>A0A842HET3</accession>
<dbReference type="InterPro" id="IPR041445">
    <property type="entry name" value="AAA_lid_4"/>
</dbReference>
<feature type="binding site" evidence="9">
    <location>
        <position position="26"/>
    </location>
    <ligand>
        <name>ATP</name>
        <dbReference type="ChEBI" id="CHEBI:30616"/>
    </ligand>
</feature>
<feature type="region of interest" description="Head domain (RuvB-H)" evidence="9">
    <location>
        <begin position="261"/>
        <end position="346"/>
    </location>
</feature>
<dbReference type="AlphaFoldDB" id="A0A842HET3"/>
<evidence type="ECO:0000259" key="10">
    <source>
        <dbReference type="SMART" id="SM00382"/>
    </source>
</evidence>
<evidence type="ECO:0000256" key="9">
    <source>
        <dbReference type="HAMAP-Rule" id="MF_00016"/>
    </source>
</evidence>
<comment type="domain">
    <text evidence="9">Has 3 domains, the large (RuvB-L) and small ATPase (RuvB-S) domains and the C-terminal head (RuvB-H) domain. The head domain binds DNA, while the ATPase domains jointly bind ATP, ADP or are empty depending on the state of the subunit in the translocation cycle. During a single DNA translocation step the structure of each domain remains the same, but their relative positions change.</text>
</comment>
<keyword evidence="11" id="KW-0347">Helicase</keyword>
<feature type="binding site" evidence="9">
    <location>
        <position position="321"/>
    </location>
    <ligand>
        <name>DNA</name>
        <dbReference type="ChEBI" id="CHEBI:16991"/>
    </ligand>
</feature>
<dbReference type="GO" id="GO:0006310">
    <property type="term" value="P:DNA recombination"/>
    <property type="evidence" value="ECO:0007669"/>
    <property type="project" value="UniProtKB-UniRule"/>
</dbReference>
<dbReference type="InterPro" id="IPR036390">
    <property type="entry name" value="WH_DNA-bd_sf"/>
</dbReference>
<feature type="binding site" evidence="9">
    <location>
        <position position="72"/>
    </location>
    <ligand>
        <name>Mg(2+)</name>
        <dbReference type="ChEBI" id="CHEBI:18420"/>
    </ligand>
</feature>
<evidence type="ECO:0000256" key="4">
    <source>
        <dbReference type="ARBA" id="ARBA00022801"/>
    </source>
</evidence>
<comment type="catalytic activity">
    <reaction evidence="9">
        <text>ATP + H2O = ADP + phosphate + H(+)</text>
        <dbReference type="Rhea" id="RHEA:13065"/>
        <dbReference type="ChEBI" id="CHEBI:15377"/>
        <dbReference type="ChEBI" id="CHEBI:15378"/>
        <dbReference type="ChEBI" id="CHEBI:30616"/>
        <dbReference type="ChEBI" id="CHEBI:43474"/>
        <dbReference type="ChEBI" id="CHEBI:456216"/>
    </reaction>
</comment>
<evidence type="ECO:0000256" key="1">
    <source>
        <dbReference type="ARBA" id="ARBA00022490"/>
    </source>
</evidence>
<dbReference type="GO" id="GO:0016787">
    <property type="term" value="F:hydrolase activity"/>
    <property type="evidence" value="ECO:0007669"/>
    <property type="project" value="UniProtKB-KW"/>
</dbReference>
<keyword evidence="1 9" id="KW-0963">Cytoplasm</keyword>
<evidence type="ECO:0000256" key="3">
    <source>
        <dbReference type="ARBA" id="ARBA00022763"/>
    </source>
</evidence>
<dbReference type="GO" id="GO:0005524">
    <property type="term" value="F:ATP binding"/>
    <property type="evidence" value="ECO:0007669"/>
    <property type="project" value="UniProtKB-UniRule"/>
</dbReference>
<comment type="subcellular location">
    <subcellularLocation>
        <location evidence="9">Cytoplasm</location>
    </subcellularLocation>
</comment>
<feature type="binding site" evidence="9">
    <location>
        <position position="27"/>
    </location>
    <ligand>
        <name>ATP</name>
        <dbReference type="ChEBI" id="CHEBI:30616"/>
    </ligand>
</feature>
<dbReference type="RefSeq" id="WP_185675138.1">
    <property type="nucleotide sequence ID" value="NZ_JACHVB010000020.1"/>
</dbReference>
<dbReference type="GO" id="GO:0048476">
    <property type="term" value="C:Holliday junction resolvase complex"/>
    <property type="evidence" value="ECO:0007669"/>
    <property type="project" value="UniProtKB-UniRule"/>
</dbReference>
<feature type="binding site" evidence="9">
    <location>
        <position position="224"/>
    </location>
    <ligand>
        <name>ATP</name>
        <dbReference type="ChEBI" id="CHEBI:30616"/>
    </ligand>
</feature>
<dbReference type="PANTHER" id="PTHR42848">
    <property type="match status" value="1"/>
</dbReference>
<feature type="domain" description="AAA+ ATPase" evidence="10">
    <location>
        <begin position="57"/>
        <end position="188"/>
    </location>
</feature>
<comment type="similarity">
    <text evidence="9">Belongs to the RuvB family.</text>
</comment>
<organism evidence="11 12">
    <name type="scientific">Ruficoccus amylovorans</name>
    <dbReference type="NCBI Taxonomy" id="1804625"/>
    <lineage>
        <taxon>Bacteria</taxon>
        <taxon>Pseudomonadati</taxon>
        <taxon>Verrucomicrobiota</taxon>
        <taxon>Opitutia</taxon>
        <taxon>Puniceicoccales</taxon>
        <taxon>Cerasicoccaceae</taxon>
        <taxon>Ruficoccus</taxon>
    </lineage>
</organism>
<dbReference type="InterPro" id="IPR008824">
    <property type="entry name" value="RuvB-like_N"/>
</dbReference>
<protein>
    <recommendedName>
        <fullName evidence="9">Holliday junction branch migration complex subunit RuvB</fullName>
        <ecNumber evidence="9">3.6.4.-</ecNumber>
    </recommendedName>
</protein>
<dbReference type="SUPFAM" id="SSF46785">
    <property type="entry name" value="Winged helix' DNA-binding domain"/>
    <property type="match status" value="1"/>
</dbReference>
<keyword evidence="8 9" id="KW-0234">DNA repair</keyword>
<dbReference type="EC" id="3.6.4.-" evidence="9"/>
<evidence type="ECO:0000256" key="7">
    <source>
        <dbReference type="ARBA" id="ARBA00023172"/>
    </source>
</evidence>
<proteinExistence type="inferred from homology"/>
<dbReference type="Pfam" id="PF05491">
    <property type="entry name" value="WHD_RuvB"/>
    <property type="match status" value="1"/>
</dbReference>
<feature type="binding site" evidence="9">
    <location>
        <begin position="134"/>
        <end position="136"/>
    </location>
    <ligand>
        <name>ATP</name>
        <dbReference type="ChEBI" id="CHEBI:30616"/>
    </ligand>
</feature>
<feature type="binding site" evidence="9">
    <location>
        <position position="71"/>
    </location>
    <ligand>
        <name>ATP</name>
        <dbReference type="ChEBI" id="CHEBI:30616"/>
    </ligand>
</feature>
<reference evidence="11 12" key="1">
    <citation type="submission" date="2020-07" db="EMBL/GenBank/DDBJ databases">
        <authorList>
            <person name="Feng X."/>
        </authorList>
    </citation>
    <scope>NUCLEOTIDE SEQUENCE [LARGE SCALE GENOMIC DNA]</scope>
    <source>
        <strain evidence="11 12">JCM31066</strain>
    </source>
</reference>
<gene>
    <name evidence="9 11" type="primary">ruvB</name>
    <name evidence="11" type="ORF">H5P28_07755</name>
</gene>
<keyword evidence="6 9" id="KW-0238">DNA-binding</keyword>
<dbReference type="InterPro" id="IPR027417">
    <property type="entry name" value="P-loop_NTPase"/>
</dbReference>
<dbReference type="Pfam" id="PF05496">
    <property type="entry name" value="RuvB_N"/>
    <property type="match status" value="1"/>
</dbReference>
<feature type="binding site" evidence="9">
    <location>
        <position position="73"/>
    </location>
    <ligand>
        <name>ATP</name>
        <dbReference type="ChEBI" id="CHEBI:30616"/>
    </ligand>
</feature>
<feature type="region of interest" description="Small ATPAse domain (RuvB-S)" evidence="9">
    <location>
        <begin position="188"/>
        <end position="258"/>
    </location>
</feature>
<dbReference type="GO" id="GO:0000400">
    <property type="term" value="F:four-way junction DNA binding"/>
    <property type="evidence" value="ECO:0007669"/>
    <property type="project" value="UniProtKB-UniRule"/>
</dbReference>
<keyword evidence="5 9" id="KW-0067">ATP-binding</keyword>
<dbReference type="NCBIfam" id="NF000868">
    <property type="entry name" value="PRK00080.1"/>
    <property type="match status" value="1"/>
</dbReference>
<dbReference type="InterPro" id="IPR003593">
    <property type="entry name" value="AAA+_ATPase"/>
</dbReference>
<dbReference type="GO" id="GO:0005737">
    <property type="term" value="C:cytoplasm"/>
    <property type="evidence" value="ECO:0007669"/>
    <property type="project" value="UniProtKB-SubCell"/>
</dbReference>